<keyword evidence="3" id="KW-0328">Glycosyltransferase</keyword>
<dbReference type="EC" id="2.4.-.-" evidence="3"/>
<dbReference type="Pfam" id="PF00534">
    <property type="entry name" value="Glycos_transf_1"/>
    <property type="match status" value="1"/>
</dbReference>
<dbReference type="CDD" id="cd03801">
    <property type="entry name" value="GT4_PimA-like"/>
    <property type="match status" value="1"/>
</dbReference>
<dbReference type="PANTHER" id="PTHR45947:SF3">
    <property type="entry name" value="SULFOQUINOVOSYL TRANSFERASE SQD2"/>
    <property type="match status" value="1"/>
</dbReference>
<dbReference type="InterPro" id="IPR001296">
    <property type="entry name" value="Glyco_trans_1"/>
</dbReference>
<dbReference type="EMBL" id="JBHSKV010000004">
    <property type="protein sequence ID" value="MFC5133771.1"/>
    <property type="molecule type" value="Genomic_DNA"/>
</dbReference>
<accession>A0ABD5QQI0</accession>
<sequence length="370" mass="41288">MRILRVSHWLYPDEIGGGEYHVHAMSRDQAAMGHDVTVLKVTDDVDRVRRETRHGYEIVYCPTTVNLLKNEISVTAARRILGAKEFDVIHAHSHFYFSTNLAALKRWLGDIPLAITNHSLYSQSAPDRLFSYYLKTIGRWTLNSADVVFCYTDAEREATREIGVTTDIEVITNGVDAEKFHPDGLTSELIDDDVPSVLFVGRLVEGKGPHHAIDAIERLQADHPNVRLYMVGSGPLREELEADVAARGLESTVEFLGLVDYDDMPKIFRTADVLLLPSRAEGFPRVVMEAMASGTPVVCTDLDQIVNVVSGAGATVEWGDTEGMCTAVKCLLNNDKTREEYGRNGRKTVEAEFSWSETVEETSRELLELC</sequence>
<protein>
    <submittedName>
        <fullName evidence="3">Glycosyltransferase family 4 protein</fullName>
        <ecNumber evidence="3">2.4.-.-</ecNumber>
    </submittedName>
</protein>
<evidence type="ECO:0000259" key="1">
    <source>
        <dbReference type="Pfam" id="PF00534"/>
    </source>
</evidence>
<gene>
    <name evidence="3" type="ORF">ACFPJA_03395</name>
</gene>
<dbReference type="RefSeq" id="WP_122106434.1">
    <property type="nucleotide sequence ID" value="NZ_JBHSKV010000004.1"/>
</dbReference>
<keyword evidence="4" id="KW-1185">Reference proteome</keyword>
<name>A0ABD5QQI0_9EURY</name>
<dbReference type="AlphaFoldDB" id="A0ABD5QQI0"/>
<dbReference type="PANTHER" id="PTHR45947">
    <property type="entry name" value="SULFOQUINOVOSYL TRANSFERASE SQD2"/>
    <property type="match status" value="1"/>
</dbReference>
<keyword evidence="3" id="KW-0808">Transferase</keyword>
<proteinExistence type="predicted"/>
<feature type="domain" description="Glycosyl transferase family 1" evidence="1">
    <location>
        <begin position="188"/>
        <end position="347"/>
    </location>
</feature>
<dbReference type="Pfam" id="PF13439">
    <property type="entry name" value="Glyco_transf_4"/>
    <property type="match status" value="1"/>
</dbReference>
<feature type="domain" description="Glycosyltransferase subfamily 4-like N-terminal" evidence="2">
    <location>
        <begin position="15"/>
        <end position="178"/>
    </location>
</feature>
<comment type="caution">
    <text evidence="3">The sequence shown here is derived from an EMBL/GenBank/DDBJ whole genome shotgun (WGS) entry which is preliminary data.</text>
</comment>
<dbReference type="Proteomes" id="UP001596145">
    <property type="component" value="Unassembled WGS sequence"/>
</dbReference>
<reference evidence="3 4" key="1">
    <citation type="journal article" date="2019" name="Int. J. Syst. Evol. Microbiol.">
        <title>The Global Catalogue of Microorganisms (GCM) 10K type strain sequencing project: providing services to taxonomists for standard genome sequencing and annotation.</title>
        <authorList>
            <consortium name="The Broad Institute Genomics Platform"/>
            <consortium name="The Broad Institute Genome Sequencing Center for Infectious Disease"/>
            <person name="Wu L."/>
            <person name="Ma J."/>
        </authorList>
    </citation>
    <scope>NUCLEOTIDE SEQUENCE [LARGE SCALE GENOMIC DNA]</scope>
    <source>
        <strain evidence="3 4">CGMCC 1.16026</strain>
    </source>
</reference>
<dbReference type="Gene3D" id="3.40.50.2000">
    <property type="entry name" value="Glycogen Phosphorylase B"/>
    <property type="match status" value="2"/>
</dbReference>
<dbReference type="SUPFAM" id="SSF53756">
    <property type="entry name" value="UDP-Glycosyltransferase/glycogen phosphorylase"/>
    <property type="match status" value="1"/>
</dbReference>
<evidence type="ECO:0000259" key="2">
    <source>
        <dbReference type="Pfam" id="PF13439"/>
    </source>
</evidence>
<organism evidence="3 4">
    <name type="scientific">Halorubrum glutamatedens</name>
    <dbReference type="NCBI Taxonomy" id="2707018"/>
    <lineage>
        <taxon>Archaea</taxon>
        <taxon>Methanobacteriati</taxon>
        <taxon>Methanobacteriota</taxon>
        <taxon>Stenosarchaea group</taxon>
        <taxon>Halobacteria</taxon>
        <taxon>Halobacteriales</taxon>
        <taxon>Haloferacaceae</taxon>
        <taxon>Halorubrum</taxon>
    </lineage>
</organism>
<dbReference type="InterPro" id="IPR050194">
    <property type="entry name" value="Glycosyltransferase_grp1"/>
</dbReference>
<dbReference type="GO" id="GO:0016757">
    <property type="term" value="F:glycosyltransferase activity"/>
    <property type="evidence" value="ECO:0007669"/>
    <property type="project" value="UniProtKB-KW"/>
</dbReference>
<dbReference type="InterPro" id="IPR028098">
    <property type="entry name" value="Glyco_trans_4-like_N"/>
</dbReference>
<evidence type="ECO:0000313" key="4">
    <source>
        <dbReference type="Proteomes" id="UP001596145"/>
    </source>
</evidence>
<evidence type="ECO:0000313" key="3">
    <source>
        <dbReference type="EMBL" id="MFC5133771.1"/>
    </source>
</evidence>